<keyword evidence="2" id="KW-1185">Reference proteome</keyword>
<dbReference type="Proteomes" id="UP001060215">
    <property type="component" value="Chromosome 8"/>
</dbReference>
<proteinExistence type="predicted"/>
<comment type="caution">
    <text evidence="1">The sequence shown here is derived from an EMBL/GenBank/DDBJ whole genome shotgun (WGS) entry which is preliminary data.</text>
</comment>
<evidence type="ECO:0000313" key="1">
    <source>
        <dbReference type="EMBL" id="KAI7999320.1"/>
    </source>
</evidence>
<dbReference type="EMBL" id="CM045765">
    <property type="protein sequence ID" value="KAI7999320.1"/>
    <property type="molecule type" value="Genomic_DNA"/>
</dbReference>
<name>A0ACC0GE41_9ERIC</name>
<reference evidence="1 2" key="1">
    <citation type="journal article" date="2022" name="Plant J.">
        <title>Chromosome-level genome of Camellia lanceoleosa provides a valuable resource for understanding genome evolution and self-incompatibility.</title>
        <authorList>
            <person name="Gong W."/>
            <person name="Xiao S."/>
            <person name="Wang L."/>
            <person name="Liao Z."/>
            <person name="Chang Y."/>
            <person name="Mo W."/>
            <person name="Hu G."/>
            <person name="Li W."/>
            <person name="Zhao G."/>
            <person name="Zhu H."/>
            <person name="Hu X."/>
            <person name="Ji K."/>
            <person name="Xiang X."/>
            <person name="Song Q."/>
            <person name="Yuan D."/>
            <person name="Jin S."/>
            <person name="Zhang L."/>
        </authorList>
    </citation>
    <scope>NUCLEOTIDE SEQUENCE [LARGE SCALE GENOMIC DNA]</scope>
    <source>
        <strain evidence="1">SQ_2022a</strain>
    </source>
</reference>
<gene>
    <name evidence="1" type="ORF">LOK49_LG09G02864</name>
</gene>
<organism evidence="1 2">
    <name type="scientific">Camellia lanceoleosa</name>
    <dbReference type="NCBI Taxonomy" id="1840588"/>
    <lineage>
        <taxon>Eukaryota</taxon>
        <taxon>Viridiplantae</taxon>
        <taxon>Streptophyta</taxon>
        <taxon>Embryophyta</taxon>
        <taxon>Tracheophyta</taxon>
        <taxon>Spermatophyta</taxon>
        <taxon>Magnoliopsida</taxon>
        <taxon>eudicotyledons</taxon>
        <taxon>Gunneridae</taxon>
        <taxon>Pentapetalae</taxon>
        <taxon>asterids</taxon>
        <taxon>Ericales</taxon>
        <taxon>Theaceae</taxon>
        <taxon>Camellia</taxon>
    </lineage>
</organism>
<protein>
    <submittedName>
        <fullName evidence="1">F-box/kelch-repeat protein</fullName>
    </submittedName>
</protein>
<accession>A0ACC0GE41</accession>
<sequence>MSPIFPLPNHLAQSSTVAVGSRIYVIRGSDFSGEYTLIPESFKDVYYLDTLCPENGWHKTFSMMKPRESCYSIASNGKIYVMGSCAMDEEDPYPWAEVLDTDLGGGGWTPLPEDKRMDLVVTGRAVLEVGN</sequence>
<evidence type="ECO:0000313" key="2">
    <source>
        <dbReference type="Proteomes" id="UP001060215"/>
    </source>
</evidence>